<evidence type="ECO:0000256" key="2">
    <source>
        <dbReference type="ARBA" id="ARBA00022692"/>
    </source>
</evidence>
<feature type="transmembrane region" description="Helical" evidence="6">
    <location>
        <begin position="467"/>
        <end position="487"/>
    </location>
</feature>
<keyword evidence="4 6" id="KW-0472">Membrane</keyword>
<feature type="compositionally biased region" description="Polar residues" evidence="5">
    <location>
        <begin position="65"/>
        <end position="85"/>
    </location>
</feature>
<dbReference type="PANTHER" id="PTHR10037:SF62">
    <property type="entry name" value="SODIUM CHANNEL PROTEIN 60E"/>
    <property type="match status" value="1"/>
</dbReference>
<feature type="compositionally biased region" description="Polar residues" evidence="5">
    <location>
        <begin position="137"/>
        <end position="148"/>
    </location>
</feature>
<dbReference type="Gene3D" id="1.10.287.70">
    <property type="match status" value="1"/>
</dbReference>
<keyword evidence="2 6" id="KW-0812">Transmembrane</keyword>
<dbReference type="Gene3D" id="1.20.120.350">
    <property type="entry name" value="Voltage-gated potassium channels. Chain C"/>
    <property type="match status" value="1"/>
</dbReference>
<keyword evidence="3 6" id="KW-1133">Transmembrane helix</keyword>
<dbReference type="PANTHER" id="PTHR10037">
    <property type="entry name" value="VOLTAGE-GATED CATION CHANNEL CALCIUM AND SODIUM"/>
    <property type="match status" value="1"/>
</dbReference>
<sequence>MSTEVTDDNIDTARRESLDAGRRDSLSSSRRGSVGSRRDSMSTVGSKSKAPSRGLSYLREEALSKDQTLPSEQINSAEETSQSPESESDDYENTQYGTLDAPQSLAHDHSHDHGDEFRDNDEVNCIHDDEVHERQELQNSTLTQNTYFTTATTSPNDPPDSSDDSSDTSLDQQEQAPLVENQESDADSNASSLDELQNVLQNAPTQSFRDLTRRVSFTGLFETEELEEKKEPVSSNETGQIRPVLRNGTSCNSLSSTKLYHSCNEGPVRNDDKFPSQTSLLSRLLPELNSATMTSDTKLGKLLQYIDPYIVVLIFLNSVLIGISTFDFVTDSPRVSDAFEVTDLIFLAIFTVEVSLNLAHYIRLDRIYFKSNVLIGNDTILGGRMTVPEWWPKFEPMAEEEKRRREKDFSWLVFDLLIIIMSWSFLKSPMNIFRAFRILRAIRLLSKVRSLKNLTKALLHVCPKMGALAFITLILFTVVGVMITLLFQGMPIGADPDNLADGELSDDYFGTIFLSLLTLFQMMTFDNWHEPAREVMAVKPYAWVIFVFWVFVSGFVIMNLIIAIVCESLVKLDQYGIKAMKGQEIGEEFSIHDLSQDLSTHSTDGLIAQRLVQIESALLQLMDNEVEILTEIEKLKQS</sequence>
<feature type="compositionally biased region" description="Acidic residues" evidence="5">
    <location>
        <begin position="1"/>
        <end position="10"/>
    </location>
</feature>
<proteinExistence type="predicted"/>
<gene>
    <name evidence="8" type="ORF">CTEN210_17392</name>
</gene>
<evidence type="ECO:0000256" key="6">
    <source>
        <dbReference type="SAM" id="Phobius"/>
    </source>
</evidence>
<feature type="region of interest" description="Disordered" evidence="5">
    <location>
        <begin position="133"/>
        <end position="193"/>
    </location>
</feature>
<feature type="region of interest" description="Disordered" evidence="5">
    <location>
        <begin position="1"/>
        <end position="120"/>
    </location>
</feature>
<feature type="transmembrane region" description="Helical" evidence="6">
    <location>
        <begin position="409"/>
        <end position="426"/>
    </location>
</feature>
<name>A0AAD3HF15_9STRA</name>
<keyword evidence="9" id="KW-1185">Reference proteome</keyword>
<dbReference type="GO" id="GO:0001518">
    <property type="term" value="C:voltage-gated sodium channel complex"/>
    <property type="evidence" value="ECO:0007669"/>
    <property type="project" value="TreeGrafter"/>
</dbReference>
<dbReference type="EMBL" id="BLLK01000069">
    <property type="protein sequence ID" value="GFH60916.1"/>
    <property type="molecule type" value="Genomic_DNA"/>
</dbReference>
<feature type="transmembrane region" description="Helical" evidence="6">
    <location>
        <begin position="302"/>
        <end position="324"/>
    </location>
</feature>
<protein>
    <recommendedName>
        <fullName evidence="7">Ion transport domain-containing protein</fullName>
    </recommendedName>
</protein>
<dbReference type="SUPFAM" id="SSF81324">
    <property type="entry name" value="Voltage-gated potassium channels"/>
    <property type="match status" value="1"/>
</dbReference>
<reference evidence="8 9" key="1">
    <citation type="journal article" date="2021" name="Sci. Rep.">
        <title>The genome of the diatom Chaetoceros tenuissimus carries an ancient integrated fragment of an extant virus.</title>
        <authorList>
            <person name="Hongo Y."/>
            <person name="Kimura K."/>
            <person name="Takaki Y."/>
            <person name="Yoshida Y."/>
            <person name="Baba S."/>
            <person name="Kobayashi G."/>
            <person name="Nagasaki K."/>
            <person name="Hano T."/>
            <person name="Tomaru Y."/>
        </authorList>
    </citation>
    <scope>NUCLEOTIDE SEQUENCE [LARGE SCALE GENOMIC DNA]</scope>
    <source>
        <strain evidence="8 9">NIES-3715</strain>
    </source>
</reference>
<evidence type="ECO:0000256" key="3">
    <source>
        <dbReference type="ARBA" id="ARBA00022989"/>
    </source>
</evidence>
<evidence type="ECO:0000313" key="9">
    <source>
        <dbReference type="Proteomes" id="UP001054902"/>
    </source>
</evidence>
<evidence type="ECO:0000313" key="8">
    <source>
        <dbReference type="EMBL" id="GFH60916.1"/>
    </source>
</evidence>
<evidence type="ECO:0000256" key="1">
    <source>
        <dbReference type="ARBA" id="ARBA00004141"/>
    </source>
</evidence>
<feature type="transmembrane region" description="Helical" evidence="6">
    <location>
        <begin position="344"/>
        <end position="362"/>
    </location>
</feature>
<feature type="compositionally biased region" description="Basic and acidic residues" evidence="5">
    <location>
        <begin position="106"/>
        <end position="120"/>
    </location>
</feature>
<evidence type="ECO:0000256" key="5">
    <source>
        <dbReference type="SAM" id="MobiDB-lite"/>
    </source>
</evidence>
<dbReference type="InterPro" id="IPR027359">
    <property type="entry name" value="Volt_channel_dom_sf"/>
</dbReference>
<feature type="compositionally biased region" description="Basic and acidic residues" evidence="5">
    <location>
        <begin position="11"/>
        <end position="25"/>
    </location>
</feature>
<dbReference type="InterPro" id="IPR043203">
    <property type="entry name" value="VGCC_Ca_Na"/>
</dbReference>
<evidence type="ECO:0000256" key="4">
    <source>
        <dbReference type="ARBA" id="ARBA00023136"/>
    </source>
</evidence>
<feature type="transmembrane region" description="Helical" evidence="6">
    <location>
        <begin position="508"/>
        <end position="525"/>
    </location>
</feature>
<comment type="caution">
    <text evidence="8">The sequence shown here is derived from an EMBL/GenBank/DDBJ whole genome shotgun (WGS) entry which is preliminary data.</text>
</comment>
<evidence type="ECO:0000259" key="7">
    <source>
        <dbReference type="Pfam" id="PF00520"/>
    </source>
</evidence>
<dbReference type="Proteomes" id="UP001054902">
    <property type="component" value="Unassembled WGS sequence"/>
</dbReference>
<organism evidence="8 9">
    <name type="scientific">Chaetoceros tenuissimus</name>
    <dbReference type="NCBI Taxonomy" id="426638"/>
    <lineage>
        <taxon>Eukaryota</taxon>
        <taxon>Sar</taxon>
        <taxon>Stramenopiles</taxon>
        <taxon>Ochrophyta</taxon>
        <taxon>Bacillariophyta</taxon>
        <taxon>Coscinodiscophyceae</taxon>
        <taxon>Chaetocerotophycidae</taxon>
        <taxon>Chaetocerotales</taxon>
        <taxon>Chaetocerotaceae</taxon>
        <taxon>Chaetoceros</taxon>
    </lineage>
</organism>
<comment type="subcellular location">
    <subcellularLocation>
        <location evidence="1">Membrane</location>
        <topology evidence="1">Multi-pass membrane protein</topology>
    </subcellularLocation>
</comment>
<dbReference type="GO" id="GO:0005248">
    <property type="term" value="F:voltage-gated sodium channel activity"/>
    <property type="evidence" value="ECO:0007669"/>
    <property type="project" value="TreeGrafter"/>
</dbReference>
<feature type="transmembrane region" description="Helical" evidence="6">
    <location>
        <begin position="545"/>
        <end position="570"/>
    </location>
</feature>
<feature type="domain" description="Ion transport" evidence="7">
    <location>
        <begin position="305"/>
        <end position="573"/>
    </location>
</feature>
<feature type="compositionally biased region" description="Low complexity" evidence="5">
    <location>
        <begin position="26"/>
        <end position="35"/>
    </location>
</feature>
<dbReference type="Pfam" id="PF00520">
    <property type="entry name" value="Ion_trans"/>
    <property type="match status" value="1"/>
</dbReference>
<dbReference type="AlphaFoldDB" id="A0AAD3HF15"/>
<accession>A0AAD3HF15</accession>
<dbReference type="InterPro" id="IPR005821">
    <property type="entry name" value="Ion_trans_dom"/>
</dbReference>